<feature type="domain" description="DNAJC9 HTH" evidence="2">
    <location>
        <begin position="35"/>
        <end position="94"/>
    </location>
</feature>
<dbReference type="Pfam" id="PF23302">
    <property type="entry name" value="HTH_DNAJC9"/>
    <property type="match status" value="1"/>
</dbReference>
<dbReference type="PANTHER" id="PTHR44144">
    <property type="entry name" value="DNAJ HOMOLOG SUBFAMILY C MEMBER 9"/>
    <property type="match status" value="1"/>
</dbReference>
<dbReference type="Proteomes" id="UP001281761">
    <property type="component" value="Unassembled WGS sequence"/>
</dbReference>
<evidence type="ECO:0000313" key="3">
    <source>
        <dbReference type="EMBL" id="KAK2955995.1"/>
    </source>
</evidence>
<name>A0ABQ9XWY5_9EUKA</name>
<evidence type="ECO:0000256" key="1">
    <source>
        <dbReference type="SAM" id="MobiDB-lite"/>
    </source>
</evidence>
<evidence type="ECO:0000313" key="4">
    <source>
        <dbReference type="Proteomes" id="UP001281761"/>
    </source>
</evidence>
<reference evidence="3 4" key="1">
    <citation type="journal article" date="2022" name="bioRxiv">
        <title>Genomics of Preaxostyla Flagellates Illuminates Evolutionary Transitions and the Path Towards Mitochondrial Loss.</title>
        <authorList>
            <person name="Novak L.V.F."/>
            <person name="Treitli S.C."/>
            <person name="Pyrih J."/>
            <person name="Halakuc P."/>
            <person name="Pipaliya S.V."/>
            <person name="Vacek V."/>
            <person name="Brzon O."/>
            <person name="Soukal P."/>
            <person name="Eme L."/>
            <person name="Dacks J.B."/>
            <person name="Karnkowska A."/>
            <person name="Elias M."/>
            <person name="Hampl V."/>
        </authorList>
    </citation>
    <scope>NUCLEOTIDE SEQUENCE [LARGE SCALE GENOMIC DNA]</scope>
    <source>
        <strain evidence="3">NAU3</strain>
        <tissue evidence="3">Gut</tissue>
    </source>
</reference>
<accession>A0ABQ9XWY5</accession>
<feature type="region of interest" description="Disordered" evidence="1">
    <location>
        <begin position="98"/>
        <end position="121"/>
    </location>
</feature>
<dbReference type="InterPro" id="IPR056453">
    <property type="entry name" value="HTH_DNAJC9"/>
</dbReference>
<comment type="caution">
    <text evidence="3">The sequence shown here is derived from an EMBL/GenBank/DDBJ whole genome shotgun (WGS) entry which is preliminary data.</text>
</comment>
<evidence type="ECO:0000259" key="2">
    <source>
        <dbReference type="Pfam" id="PF23302"/>
    </source>
</evidence>
<gene>
    <name evidence="3" type="ORF">BLNAU_8971</name>
</gene>
<dbReference type="EMBL" id="JARBJD010000060">
    <property type="protein sequence ID" value="KAK2955995.1"/>
    <property type="molecule type" value="Genomic_DNA"/>
</dbReference>
<sequence length="121" mass="14103">MSPEDQLTILLERFQSHKPSSTDIQEALAELIPGNEEEQADLKKYYEKFKGDMKKVIQCVPGCEKQDLPRLCETIREWIKTEIVEDFPLFQKTQVSDKIVPQKRQQSTRDPKAKARKKAKI</sequence>
<protein>
    <recommendedName>
        <fullName evidence="2">DNAJC9 HTH domain-containing protein</fullName>
    </recommendedName>
</protein>
<dbReference type="InterPro" id="IPR052594">
    <property type="entry name" value="J_domain-containing_protein"/>
</dbReference>
<dbReference type="PANTHER" id="PTHR44144:SF1">
    <property type="entry name" value="DNAJ HOMOLOG SUBFAMILY C MEMBER 9"/>
    <property type="match status" value="1"/>
</dbReference>
<proteinExistence type="predicted"/>
<keyword evidence="4" id="KW-1185">Reference proteome</keyword>
<organism evidence="3 4">
    <name type="scientific">Blattamonas nauphoetae</name>
    <dbReference type="NCBI Taxonomy" id="2049346"/>
    <lineage>
        <taxon>Eukaryota</taxon>
        <taxon>Metamonada</taxon>
        <taxon>Preaxostyla</taxon>
        <taxon>Oxymonadida</taxon>
        <taxon>Blattamonas</taxon>
    </lineage>
</organism>